<feature type="transmembrane region" description="Helical" evidence="1">
    <location>
        <begin position="30"/>
        <end position="51"/>
    </location>
</feature>
<dbReference type="RefSeq" id="WP_077720997.1">
    <property type="nucleotide sequence ID" value="NZ_CP019699.1"/>
</dbReference>
<sequence length="70" mass="8420">MKKMKNARFGSRHGKVEEILNVHKLLTHHVIYTLVWLTCAAVLGGIIFRMARYLWSHREKNITQREVRFW</sequence>
<dbReference type="EMBL" id="CP019699">
    <property type="protein sequence ID" value="AQS57134.1"/>
    <property type="molecule type" value="Genomic_DNA"/>
</dbReference>
<keyword evidence="1" id="KW-0812">Transmembrane</keyword>
<evidence type="ECO:0000256" key="1">
    <source>
        <dbReference type="SAM" id="Phobius"/>
    </source>
</evidence>
<dbReference type="KEGG" id="ntr:B0W44_16655"/>
<protein>
    <submittedName>
        <fullName evidence="2">Uncharacterized protein</fullName>
    </submittedName>
</protein>
<keyword evidence="3" id="KW-1185">Reference proteome</keyword>
<accession>A0A1U9KAR5</accession>
<dbReference type="Proteomes" id="UP000188603">
    <property type="component" value="Chromosome"/>
</dbReference>
<reference evidence="2 3" key="1">
    <citation type="journal article" date="2015" name="Int. J. Syst. Evol. Microbiol.">
        <title>Novibacillus thermophilus gen. nov., sp. nov., a Gram-staining-negative and moderately thermophilic member of the family Thermoactinomycetaceae.</title>
        <authorList>
            <person name="Yang G."/>
            <person name="Chen J."/>
            <person name="Zhou S."/>
        </authorList>
    </citation>
    <scope>NUCLEOTIDE SEQUENCE [LARGE SCALE GENOMIC DNA]</scope>
    <source>
        <strain evidence="2 3">SG-1</strain>
    </source>
</reference>
<gene>
    <name evidence="2" type="ORF">B0W44_16655</name>
</gene>
<organism evidence="2 3">
    <name type="scientific">Novibacillus thermophilus</name>
    <dbReference type="NCBI Taxonomy" id="1471761"/>
    <lineage>
        <taxon>Bacteria</taxon>
        <taxon>Bacillati</taxon>
        <taxon>Bacillota</taxon>
        <taxon>Bacilli</taxon>
        <taxon>Bacillales</taxon>
        <taxon>Thermoactinomycetaceae</taxon>
        <taxon>Novibacillus</taxon>
    </lineage>
</organism>
<dbReference type="AlphaFoldDB" id="A0A1U9KAR5"/>
<proteinExistence type="predicted"/>
<name>A0A1U9KAR5_9BACL</name>
<keyword evidence="1" id="KW-0472">Membrane</keyword>
<keyword evidence="1" id="KW-1133">Transmembrane helix</keyword>
<evidence type="ECO:0000313" key="2">
    <source>
        <dbReference type="EMBL" id="AQS57134.1"/>
    </source>
</evidence>
<evidence type="ECO:0000313" key="3">
    <source>
        <dbReference type="Proteomes" id="UP000188603"/>
    </source>
</evidence>